<evidence type="ECO:0000313" key="3">
    <source>
        <dbReference type="Proteomes" id="UP000192674"/>
    </source>
</evidence>
<keyword evidence="1" id="KW-1133">Transmembrane helix</keyword>
<keyword evidence="3" id="KW-1185">Reference proteome</keyword>
<dbReference type="InterPro" id="IPR026898">
    <property type="entry name" value="PrsW"/>
</dbReference>
<evidence type="ECO:0000313" key="2">
    <source>
        <dbReference type="EMBL" id="SMD00193.1"/>
    </source>
</evidence>
<dbReference type="GO" id="GO:0008233">
    <property type="term" value="F:peptidase activity"/>
    <property type="evidence" value="ECO:0007669"/>
    <property type="project" value="InterPro"/>
</dbReference>
<feature type="transmembrane region" description="Helical" evidence="1">
    <location>
        <begin position="50"/>
        <end position="72"/>
    </location>
</feature>
<feature type="transmembrane region" description="Helical" evidence="1">
    <location>
        <begin position="231"/>
        <end position="251"/>
    </location>
</feature>
<dbReference type="PANTHER" id="PTHR36844">
    <property type="entry name" value="PROTEASE PRSW"/>
    <property type="match status" value="1"/>
</dbReference>
<reference evidence="2 3" key="1">
    <citation type="submission" date="2017-04" db="EMBL/GenBank/DDBJ databases">
        <authorList>
            <person name="Afonso C.L."/>
            <person name="Miller P.J."/>
            <person name="Scott M.A."/>
            <person name="Spackman E."/>
            <person name="Goraichik I."/>
            <person name="Dimitrov K.M."/>
            <person name="Suarez D.L."/>
            <person name="Swayne D.E."/>
        </authorList>
    </citation>
    <scope>NUCLEOTIDE SEQUENCE [LARGE SCALE GENOMIC DNA]</scope>
    <source>
        <strain evidence="2 3">DSM 43828</strain>
    </source>
</reference>
<feature type="transmembrane region" description="Helical" evidence="1">
    <location>
        <begin position="263"/>
        <end position="284"/>
    </location>
</feature>
<feature type="transmembrane region" description="Helical" evidence="1">
    <location>
        <begin position="23"/>
        <end position="44"/>
    </location>
</feature>
<evidence type="ECO:0000256" key="1">
    <source>
        <dbReference type="SAM" id="Phobius"/>
    </source>
</evidence>
<feature type="transmembrane region" description="Helical" evidence="1">
    <location>
        <begin position="199"/>
        <end position="224"/>
    </location>
</feature>
<organism evidence="2 3">
    <name type="scientific">Kibdelosporangium aridum</name>
    <dbReference type="NCBI Taxonomy" id="2030"/>
    <lineage>
        <taxon>Bacteria</taxon>
        <taxon>Bacillati</taxon>
        <taxon>Actinomycetota</taxon>
        <taxon>Actinomycetes</taxon>
        <taxon>Pseudonocardiales</taxon>
        <taxon>Pseudonocardiaceae</taxon>
        <taxon>Kibdelosporangium</taxon>
    </lineage>
</organism>
<keyword evidence="1" id="KW-0472">Membrane</keyword>
<keyword evidence="1" id="KW-0812">Transmembrane</keyword>
<gene>
    <name evidence="2" type="ORF">SAMN05661093_03768</name>
</gene>
<name>A0A1Y5XKD6_KIBAR</name>
<dbReference type="Pfam" id="PF13367">
    <property type="entry name" value="PrsW-protease"/>
    <property type="match status" value="1"/>
</dbReference>
<feature type="transmembrane region" description="Helical" evidence="1">
    <location>
        <begin position="159"/>
        <end position="179"/>
    </location>
</feature>
<feature type="transmembrane region" description="Helical" evidence="1">
    <location>
        <begin position="123"/>
        <end position="147"/>
    </location>
</feature>
<feature type="transmembrane region" description="Helical" evidence="1">
    <location>
        <begin position="84"/>
        <end position="103"/>
    </location>
</feature>
<accession>A0A1Y5XKD6</accession>
<protein>
    <submittedName>
        <fullName evidence="2">Membrane proteinase PrsW, cleaves anti-sigma factor RsiW, M82 family</fullName>
    </submittedName>
</protein>
<dbReference type="Proteomes" id="UP000192674">
    <property type="component" value="Unassembled WGS sequence"/>
</dbReference>
<sequence>MFPAVMIQEPAVPVRPTPRRKTVLLPMVGLILLSMAGLGVFAYLTASVGVVAELVGLAVALLPVGPVVAAFLWIDRWEPEPARLLWLAFAWGACGATLTALLINNTAEVVGDLLLGKGGGDAVAAVVSAPLIEEAAKAAFVLGVYLWKRQEFNGVVDGIVYAGMCAAGFAFTENIYYFGRIFGEHGFGTVDSAGVVAAFILRGVMSPFTHPLFTVMTGIGIGVAAGSAKNWVKVAAPLGGYLGAVVLHSLWNSAATLGNATTFLNVYFLIMLPVFIGAGVLVNWARKREQKIIAVALPRMVGDGLIAPGEVDVLANLKRRRQWRKKVARKAGPDAGRAVADYQTAVSELAFYRNSHSGGEVEQLLIQAVRVSRATAVSAAKQQ</sequence>
<dbReference type="PANTHER" id="PTHR36844:SF1">
    <property type="entry name" value="PROTEASE PRSW"/>
    <property type="match status" value="1"/>
</dbReference>
<proteinExistence type="predicted"/>
<dbReference type="EMBL" id="FWXV01000002">
    <property type="protein sequence ID" value="SMD00193.1"/>
    <property type="molecule type" value="Genomic_DNA"/>
</dbReference>
<dbReference type="AlphaFoldDB" id="A0A1Y5XKD6"/>